<evidence type="ECO:0000313" key="1">
    <source>
        <dbReference type="EMBL" id="CAG8761244.1"/>
    </source>
</evidence>
<dbReference type="EMBL" id="CAJVPT010059011">
    <property type="protein sequence ID" value="CAG8761244.1"/>
    <property type="molecule type" value="Genomic_DNA"/>
</dbReference>
<protein>
    <submittedName>
        <fullName evidence="1">2134_t:CDS:1</fullName>
    </submittedName>
</protein>
<proteinExistence type="predicted"/>
<organism evidence="1 2">
    <name type="scientific">Acaulospora colombiana</name>
    <dbReference type="NCBI Taxonomy" id="27376"/>
    <lineage>
        <taxon>Eukaryota</taxon>
        <taxon>Fungi</taxon>
        <taxon>Fungi incertae sedis</taxon>
        <taxon>Mucoromycota</taxon>
        <taxon>Glomeromycotina</taxon>
        <taxon>Glomeromycetes</taxon>
        <taxon>Diversisporales</taxon>
        <taxon>Acaulosporaceae</taxon>
        <taxon>Acaulospora</taxon>
    </lineage>
</organism>
<reference evidence="1" key="1">
    <citation type="submission" date="2021-06" db="EMBL/GenBank/DDBJ databases">
        <authorList>
            <person name="Kallberg Y."/>
            <person name="Tangrot J."/>
            <person name="Rosling A."/>
        </authorList>
    </citation>
    <scope>NUCLEOTIDE SEQUENCE</scope>
    <source>
        <strain evidence="1">CL356</strain>
    </source>
</reference>
<evidence type="ECO:0000313" key="2">
    <source>
        <dbReference type="Proteomes" id="UP000789525"/>
    </source>
</evidence>
<sequence>TLTKVGAPWDLSSRRTVSDQVQAKLRERLTGCGFPGLLSDSRYKDYLPKICILLQDV</sequence>
<dbReference type="Proteomes" id="UP000789525">
    <property type="component" value="Unassembled WGS sequence"/>
</dbReference>
<feature type="non-terminal residue" evidence="1">
    <location>
        <position position="1"/>
    </location>
</feature>
<name>A0ACA9QQR4_9GLOM</name>
<comment type="caution">
    <text evidence="1">The sequence shown here is derived from an EMBL/GenBank/DDBJ whole genome shotgun (WGS) entry which is preliminary data.</text>
</comment>
<gene>
    <name evidence="1" type="ORF">ACOLOM_LOCUS13208</name>
</gene>
<accession>A0ACA9QQR4</accession>
<keyword evidence="2" id="KW-1185">Reference proteome</keyword>